<keyword evidence="3" id="KW-1185">Reference proteome</keyword>
<evidence type="ECO:0000256" key="1">
    <source>
        <dbReference type="SAM" id="Phobius"/>
    </source>
</evidence>
<dbReference type="RefSeq" id="WP_379958870.1">
    <property type="nucleotide sequence ID" value="NZ_JAUYVI010000006.1"/>
</dbReference>
<dbReference type="Proteomes" id="UP001230156">
    <property type="component" value="Unassembled WGS sequence"/>
</dbReference>
<gene>
    <name evidence="2" type="ORF">Q8A70_20495</name>
</gene>
<evidence type="ECO:0000313" key="2">
    <source>
        <dbReference type="EMBL" id="MDQ7250081.1"/>
    </source>
</evidence>
<keyword evidence="1" id="KW-0472">Membrane</keyword>
<protein>
    <submittedName>
        <fullName evidence="2">Uncharacterized protein</fullName>
    </submittedName>
</protein>
<comment type="caution">
    <text evidence="2">The sequence shown here is derived from an EMBL/GenBank/DDBJ whole genome shotgun (WGS) entry which is preliminary data.</text>
</comment>
<evidence type="ECO:0000313" key="3">
    <source>
        <dbReference type="Proteomes" id="UP001230156"/>
    </source>
</evidence>
<name>A0ABU0YQS7_9PROT</name>
<keyword evidence="1" id="KW-1133">Transmembrane helix</keyword>
<organism evidence="2 3">
    <name type="scientific">Dongia sedimenti</name>
    <dbReference type="NCBI Taxonomy" id="3064282"/>
    <lineage>
        <taxon>Bacteria</taxon>
        <taxon>Pseudomonadati</taxon>
        <taxon>Pseudomonadota</taxon>
        <taxon>Alphaproteobacteria</taxon>
        <taxon>Rhodospirillales</taxon>
        <taxon>Dongiaceae</taxon>
        <taxon>Dongia</taxon>
    </lineage>
</organism>
<feature type="transmembrane region" description="Helical" evidence="1">
    <location>
        <begin position="52"/>
        <end position="72"/>
    </location>
</feature>
<feature type="transmembrane region" description="Helical" evidence="1">
    <location>
        <begin position="24"/>
        <end position="45"/>
    </location>
</feature>
<accession>A0ABU0YQS7</accession>
<sequence>MLGIIFFTPVATGFLVGYFVPTRIMVTCLVPVAVLAVNILVAVVLHSHWSLFGVLIGIVIAYPTAFSINHFMHD</sequence>
<reference evidence="3" key="1">
    <citation type="submission" date="2023-08" db="EMBL/GenBank/DDBJ databases">
        <title>Rhodospirillaceae gen. nov., a novel taxon isolated from the Yangtze River Yuezi River estuary sludge.</title>
        <authorList>
            <person name="Ruan L."/>
        </authorList>
    </citation>
    <scope>NUCLEOTIDE SEQUENCE [LARGE SCALE GENOMIC DNA]</scope>
    <source>
        <strain evidence="3">R-7</strain>
    </source>
</reference>
<proteinExistence type="predicted"/>
<dbReference type="EMBL" id="JAUYVI010000006">
    <property type="protein sequence ID" value="MDQ7250081.1"/>
    <property type="molecule type" value="Genomic_DNA"/>
</dbReference>
<keyword evidence="1" id="KW-0812">Transmembrane</keyword>